<protein>
    <submittedName>
        <fullName evidence="2">PEP-CTERM sorting domain-containing protein</fullName>
    </submittedName>
</protein>
<accession>A0A7C2JYT2</accession>
<keyword evidence="1" id="KW-0732">Signal</keyword>
<feature type="signal peptide" evidence="1">
    <location>
        <begin position="1"/>
        <end position="19"/>
    </location>
</feature>
<evidence type="ECO:0000313" key="2">
    <source>
        <dbReference type="EMBL" id="HEN15185.1"/>
    </source>
</evidence>
<comment type="caution">
    <text evidence="2">The sequence shown here is derived from an EMBL/GenBank/DDBJ whole genome shotgun (WGS) entry which is preliminary data.</text>
</comment>
<sequence length="203" mass="20643">MFRSAVALLVAAWCSTSDAAIVTVLSGGGNGVANFSGPGLLAVDPLFNSTADIVLDVEVEAGDLPSPLAFNSIVSNLTGFGWSGYTMTLSGANWSFVGDVDSGLFGGVLSVVPGFGPVAGMQSVVTILFDPLEPDGFDLGDPFLLGNNDFGVDISALSAGDHFTLTLSPTAVPEPTSLALAGCGACLMLLRRRNKRTVTASPA</sequence>
<evidence type="ECO:0000256" key="1">
    <source>
        <dbReference type="SAM" id="SignalP"/>
    </source>
</evidence>
<dbReference type="EMBL" id="DSOK01000199">
    <property type="protein sequence ID" value="HEN15185.1"/>
    <property type="molecule type" value="Genomic_DNA"/>
</dbReference>
<organism evidence="2">
    <name type="scientific">Schlesneria paludicola</name>
    <dbReference type="NCBI Taxonomy" id="360056"/>
    <lineage>
        <taxon>Bacteria</taxon>
        <taxon>Pseudomonadati</taxon>
        <taxon>Planctomycetota</taxon>
        <taxon>Planctomycetia</taxon>
        <taxon>Planctomycetales</taxon>
        <taxon>Planctomycetaceae</taxon>
        <taxon>Schlesneria</taxon>
    </lineage>
</organism>
<name>A0A7C2JYT2_9PLAN</name>
<gene>
    <name evidence="2" type="ORF">ENQ76_06930</name>
</gene>
<feature type="chain" id="PRO_5028331084" evidence="1">
    <location>
        <begin position="20"/>
        <end position="203"/>
    </location>
</feature>
<reference evidence="2" key="1">
    <citation type="journal article" date="2020" name="mSystems">
        <title>Genome- and Community-Level Interaction Insights into Carbon Utilization and Element Cycling Functions of Hydrothermarchaeota in Hydrothermal Sediment.</title>
        <authorList>
            <person name="Zhou Z."/>
            <person name="Liu Y."/>
            <person name="Xu W."/>
            <person name="Pan J."/>
            <person name="Luo Z.H."/>
            <person name="Li M."/>
        </authorList>
    </citation>
    <scope>NUCLEOTIDE SEQUENCE [LARGE SCALE GENOMIC DNA]</scope>
    <source>
        <strain evidence="2">SpSt-339</strain>
    </source>
</reference>
<dbReference type="AlphaFoldDB" id="A0A7C2JYT2"/>
<proteinExistence type="predicted"/>